<accession>A0ABP6N1R3</accession>
<comment type="caution">
    <text evidence="1">The sequence shown here is derived from an EMBL/GenBank/DDBJ whole genome shotgun (WGS) entry which is preliminary data.</text>
</comment>
<proteinExistence type="predicted"/>
<name>A0ABP6N1R3_9ACTN</name>
<dbReference type="Gene3D" id="3.50.50.60">
    <property type="entry name" value="FAD/NAD(P)-binding domain"/>
    <property type="match status" value="2"/>
</dbReference>
<dbReference type="Pfam" id="PF13738">
    <property type="entry name" value="Pyr_redox_3"/>
    <property type="match status" value="1"/>
</dbReference>
<gene>
    <name evidence="1" type="ORF">GCM10010466_22610</name>
</gene>
<organism evidence="1 2">
    <name type="scientific">Planomonospora alba</name>
    <dbReference type="NCBI Taxonomy" id="161354"/>
    <lineage>
        <taxon>Bacteria</taxon>
        <taxon>Bacillati</taxon>
        <taxon>Actinomycetota</taxon>
        <taxon>Actinomycetes</taxon>
        <taxon>Streptosporangiales</taxon>
        <taxon>Streptosporangiaceae</taxon>
        <taxon>Planomonospora</taxon>
    </lineage>
</organism>
<protein>
    <submittedName>
        <fullName evidence="1">NAD(P)/FAD-dependent oxidoreductase</fullName>
    </submittedName>
</protein>
<keyword evidence="2" id="KW-1185">Reference proteome</keyword>
<sequence>MATSPRIAIIGAGFGGLGMAIRLRGAGVESFTVYDKAADVGGTWLVNTYPGLSCDVPSYLYSFSFAPSTRWTRRYPEQREILAYLRRCADSHGLRPHLRLNTEVTEARFEDGTGTWRLVLADGTEEEADVVVFATGQLSRPRLPDIPGAEDFAGTAFHSARWRHDHDLTGRSVAVIGNGSTAAQFVPRIAPVAGKLTTFQRTPSWIVPKNDFPYRPWARRLLRYVPGLRRAYRWSLFWRQEVMMLPIVLPAVGRIAERRWAGAFLREQVRDPELRRRLTPDYPIGCKRVVIAGDYYAALTRPDVELVSEPIERITPTGVRTADGRLHEADTLIYATGFRATEFLAPVEVTGRGGRKLAETWSDGASAFLGMTVPGFPNLFMMYGPNTNLGHSSIVLMLEHQAGYILRCVRLMMRHRLAWMEVREEAMAAYDRLVQEALSRTSWQGGCTSWYKTASGRVTNNWPFSTLRYGRLTRRPRPEHYHVKAA</sequence>
<dbReference type="PRINTS" id="PR00411">
    <property type="entry name" value="PNDRDTASEI"/>
</dbReference>
<dbReference type="InterPro" id="IPR051209">
    <property type="entry name" value="FAD-bind_Monooxygenase_sf"/>
</dbReference>
<evidence type="ECO:0000313" key="1">
    <source>
        <dbReference type="EMBL" id="GAA3131470.1"/>
    </source>
</evidence>
<reference evidence="2" key="1">
    <citation type="journal article" date="2019" name="Int. J. Syst. Evol. Microbiol.">
        <title>The Global Catalogue of Microorganisms (GCM) 10K type strain sequencing project: providing services to taxonomists for standard genome sequencing and annotation.</title>
        <authorList>
            <consortium name="The Broad Institute Genomics Platform"/>
            <consortium name="The Broad Institute Genome Sequencing Center for Infectious Disease"/>
            <person name="Wu L."/>
            <person name="Ma J."/>
        </authorList>
    </citation>
    <scope>NUCLEOTIDE SEQUENCE [LARGE SCALE GENOMIC DNA]</scope>
    <source>
        <strain evidence="2">JCM 9373</strain>
    </source>
</reference>
<dbReference type="RefSeq" id="WP_344858543.1">
    <property type="nucleotide sequence ID" value="NZ_BAAAUT010000015.1"/>
</dbReference>
<dbReference type="PANTHER" id="PTHR42877">
    <property type="entry name" value="L-ORNITHINE N(5)-MONOOXYGENASE-RELATED"/>
    <property type="match status" value="1"/>
</dbReference>
<dbReference type="InterPro" id="IPR036188">
    <property type="entry name" value="FAD/NAD-bd_sf"/>
</dbReference>
<dbReference type="Proteomes" id="UP001500320">
    <property type="component" value="Unassembled WGS sequence"/>
</dbReference>
<dbReference type="SUPFAM" id="SSF51905">
    <property type="entry name" value="FAD/NAD(P)-binding domain"/>
    <property type="match status" value="2"/>
</dbReference>
<dbReference type="PANTHER" id="PTHR42877:SF4">
    <property type="entry name" value="FAD_NAD(P)-BINDING DOMAIN-CONTAINING PROTEIN-RELATED"/>
    <property type="match status" value="1"/>
</dbReference>
<dbReference type="EMBL" id="BAAAUT010000015">
    <property type="protein sequence ID" value="GAA3131470.1"/>
    <property type="molecule type" value="Genomic_DNA"/>
</dbReference>
<evidence type="ECO:0000313" key="2">
    <source>
        <dbReference type="Proteomes" id="UP001500320"/>
    </source>
</evidence>